<organism evidence="3 4">
    <name type="scientific">Nocardia transvalensis</name>
    <dbReference type="NCBI Taxonomy" id="37333"/>
    <lineage>
        <taxon>Bacteria</taxon>
        <taxon>Bacillati</taxon>
        <taxon>Actinomycetota</taxon>
        <taxon>Actinomycetes</taxon>
        <taxon>Mycobacteriales</taxon>
        <taxon>Nocardiaceae</taxon>
        <taxon>Nocardia</taxon>
    </lineage>
</organism>
<gene>
    <name evidence="3" type="ORF">BJY24_000041</name>
</gene>
<dbReference type="EMBL" id="JACHIT010000001">
    <property type="protein sequence ID" value="MBB5911174.1"/>
    <property type="molecule type" value="Genomic_DNA"/>
</dbReference>
<evidence type="ECO:0000313" key="4">
    <source>
        <dbReference type="Proteomes" id="UP000540412"/>
    </source>
</evidence>
<evidence type="ECO:0000259" key="2">
    <source>
        <dbReference type="Pfam" id="PF08327"/>
    </source>
</evidence>
<comment type="similarity">
    <text evidence="1">Belongs to the AHA1 family.</text>
</comment>
<dbReference type="Proteomes" id="UP000540412">
    <property type="component" value="Unassembled WGS sequence"/>
</dbReference>
<comment type="caution">
    <text evidence="3">The sequence shown here is derived from an EMBL/GenBank/DDBJ whole genome shotgun (WGS) entry which is preliminary data.</text>
</comment>
<dbReference type="SUPFAM" id="SSF55961">
    <property type="entry name" value="Bet v1-like"/>
    <property type="match status" value="1"/>
</dbReference>
<sequence length="125" mass="13953">MRTLTHPPEKVWCVLTQTRHVGRWYPLPVVDLDPVPGGAVRFDDGQGALRDGVVTAAEQPRRFEFTDADVVLRFDLRPQDHGCVLVVTLRLTAPYPAPGTCRHWWKRLDTLETLLADEAPVAAGS</sequence>
<accession>A0A7W9P8N2</accession>
<evidence type="ECO:0000256" key="1">
    <source>
        <dbReference type="ARBA" id="ARBA00006817"/>
    </source>
</evidence>
<reference evidence="3 4" key="1">
    <citation type="submission" date="2020-08" db="EMBL/GenBank/DDBJ databases">
        <title>Sequencing the genomes of 1000 actinobacteria strains.</title>
        <authorList>
            <person name="Klenk H.-P."/>
        </authorList>
    </citation>
    <scope>NUCLEOTIDE SEQUENCE [LARGE SCALE GENOMIC DNA]</scope>
    <source>
        <strain evidence="3 4">DSM 43582</strain>
    </source>
</reference>
<name>A0A7W9P8N2_9NOCA</name>
<evidence type="ECO:0000313" key="3">
    <source>
        <dbReference type="EMBL" id="MBB5911174.1"/>
    </source>
</evidence>
<dbReference type="RefSeq" id="WP_051161964.1">
    <property type="nucleotide sequence ID" value="NZ_JACHIT010000001.1"/>
</dbReference>
<dbReference type="InterPro" id="IPR023393">
    <property type="entry name" value="START-like_dom_sf"/>
</dbReference>
<dbReference type="Pfam" id="PF08327">
    <property type="entry name" value="AHSA1"/>
    <property type="match status" value="1"/>
</dbReference>
<dbReference type="AlphaFoldDB" id="A0A7W9P8N2"/>
<feature type="domain" description="Activator of Hsp90 ATPase homologue 1/2-like C-terminal" evidence="2">
    <location>
        <begin position="6"/>
        <end position="94"/>
    </location>
</feature>
<keyword evidence="4" id="KW-1185">Reference proteome</keyword>
<protein>
    <submittedName>
        <fullName evidence="3">Uncharacterized protein YndB with AHSA1/START domain</fullName>
    </submittedName>
</protein>
<dbReference type="InterPro" id="IPR013538">
    <property type="entry name" value="ASHA1/2-like_C"/>
</dbReference>
<proteinExistence type="inferred from homology"/>
<dbReference type="Gene3D" id="3.30.530.20">
    <property type="match status" value="1"/>
</dbReference>